<dbReference type="SUPFAM" id="SSF53335">
    <property type="entry name" value="S-adenosyl-L-methionine-dependent methyltransferases"/>
    <property type="match status" value="1"/>
</dbReference>
<dbReference type="InterPro" id="IPR001845">
    <property type="entry name" value="HTH_ArsR_DNA-bd_dom"/>
</dbReference>
<evidence type="ECO:0000259" key="2">
    <source>
        <dbReference type="PROSITE" id="PS50987"/>
    </source>
</evidence>
<dbReference type="Pfam" id="PF08241">
    <property type="entry name" value="Methyltransf_11"/>
    <property type="match status" value="1"/>
</dbReference>
<dbReference type="PANTHER" id="PTHR43861">
    <property type="entry name" value="TRANS-ACONITATE 2-METHYLTRANSFERASE-RELATED"/>
    <property type="match status" value="1"/>
</dbReference>
<dbReference type="Gene3D" id="1.10.10.10">
    <property type="entry name" value="Winged helix-like DNA-binding domain superfamily/Winged helix DNA-binding domain"/>
    <property type="match status" value="1"/>
</dbReference>
<protein>
    <submittedName>
        <fullName evidence="3">Metalloregulator ArsR/SmtB family transcription factor</fullName>
    </submittedName>
</protein>
<dbReference type="CDD" id="cd02440">
    <property type="entry name" value="AdoMet_MTases"/>
    <property type="match status" value="1"/>
</dbReference>
<dbReference type="NCBIfam" id="NF033788">
    <property type="entry name" value="HTH_metalloreg"/>
    <property type="match status" value="1"/>
</dbReference>
<gene>
    <name evidence="3" type="ORF">Q4481_06220</name>
</gene>
<dbReference type="SMART" id="SM00418">
    <property type="entry name" value="HTH_ARSR"/>
    <property type="match status" value="1"/>
</dbReference>
<sequence length="339" mass="37743">MSRAQGFSLNKLVDILKAAAEPTRMRLLVLLSSGDLTVSDLTEILGQSQPRISRHLKLLTEAGLIERYQEGAWAWFRLRREGDAAALARKIIEETSRHDAIITRDQGRLAQVRVARAEKAQAYFSANATGWDDLRRLHVSEEKVEAALLAMVGERPVDALLDLGTGTGRLLQLFEKLYRRGVGIDASREMLSIARASLEKAGVAKASIRQGDIFNLPLDGGQFDLVTIHQVLHYLENPEIALEEASRMLRPGGRLVVVDFAPHSVDALRSEHHHARLGFSHEQMQAWFAKCGLELVSVMDLEPEHGDEQLTVTLWLARDRRIEIAGEAGTRSAGQTRRV</sequence>
<evidence type="ECO:0000313" key="4">
    <source>
        <dbReference type="Proteomes" id="UP001174932"/>
    </source>
</evidence>
<dbReference type="InterPro" id="IPR011991">
    <property type="entry name" value="ArsR-like_HTH"/>
</dbReference>
<dbReference type="InterPro" id="IPR036390">
    <property type="entry name" value="WH_DNA-bd_sf"/>
</dbReference>
<dbReference type="PRINTS" id="PR00778">
    <property type="entry name" value="HTHARSR"/>
</dbReference>
<evidence type="ECO:0000313" key="3">
    <source>
        <dbReference type="EMBL" id="MDO6963543.1"/>
    </source>
</evidence>
<comment type="caution">
    <text evidence="3">The sequence shown here is derived from an EMBL/GenBank/DDBJ whole genome shotgun (WGS) entry which is preliminary data.</text>
</comment>
<feature type="domain" description="HTH arsR-type" evidence="2">
    <location>
        <begin position="4"/>
        <end position="99"/>
    </location>
</feature>
<dbReference type="CDD" id="cd00090">
    <property type="entry name" value="HTH_ARSR"/>
    <property type="match status" value="1"/>
</dbReference>
<dbReference type="EMBL" id="JAUOZU010000005">
    <property type="protein sequence ID" value="MDO6963543.1"/>
    <property type="molecule type" value="Genomic_DNA"/>
</dbReference>
<dbReference type="InterPro" id="IPR013216">
    <property type="entry name" value="Methyltransf_11"/>
</dbReference>
<reference evidence="3" key="1">
    <citation type="journal article" date="2015" name="Int. J. Syst. Evol. Microbiol.">
        <title>Rhizobium alvei sp. nov., isolated from a freshwater river.</title>
        <authorList>
            <person name="Sheu S.Y."/>
            <person name="Huang H.W."/>
            <person name="Young C.C."/>
            <person name="Chen W.M."/>
        </authorList>
    </citation>
    <scope>NUCLEOTIDE SEQUENCE</scope>
    <source>
        <strain evidence="3">TNR-22</strain>
    </source>
</reference>
<proteinExistence type="predicted"/>
<dbReference type="InterPro" id="IPR036388">
    <property type="entry name" value="WH-like_DNA-bd_sf"/>
</dbReference>
<keyword evidence="1" id="KW-0808">Transferase</keyword>
<organism evidence="3 4">
    <name type="scientific">Rhizobium alvei</name>
    <dbReference type="NCBI Taxonomy" id="1132659"/>
    <lineage>
        <taxon>Bacteria</taxon>
        <taxon>Pseudomonadati</taxon>
        <taxon>Pseudomonadota</taxon>
        <taxon>Alphaproteobacteria</taxon>
        <taxon>Hyphomicrobiales</taxon>
        <taxon>Rhizobiaceae</taxon>
        <taxon>Rhizobium/Agrobacterium group</taxon>
        <taxon>Rhizobium</taxon>
    </lineage>
</organism>
<evidence type="ECO:0000256" key="1">
    <source>
        <dbReference type="ARBA" id="ARBA00022679"/>
    </source>
</evidence>
<dbReference type="InterPro" id="IPR029063">
    <property type="entry name" value="SAM-dependent_MTases_sf"/>
</dbReference>
<name>A0ABT8YIR4_9HYPH</name>
<keyword evidence="4" id="KW-1185">Reference proteome</keyword>
<dbReference type="Gene3D" id="3.40.50.150">
    <property type="entry name" value="Vaccinia Virus protein VP39"/>
    <property type="match status" value="1"/>
</dbReference>
<dbReference type="RefSeq" id="WP_304375448.1">
    <property type="nucleotide sequence ID" value="NZ_JAUOZU010000005.1"/>
</dbReference>
<dbReference type="PROSITE" id="PS50987">
    <property type="entry name" value="HTH_ARSR_2"/>
    <property type="match status" value="1"/>
</dbReference>
<accession>A0ABT8YIR4</accession>
<dbReference type="Proteomes" id="UP001174932">
    <property type="component" value="Unassembled WGS sequence"/>
</dbReference>
<dbReference type="PANTHER" id="PTHR43861:SF3">
    <property type="entry name" value="PUTATIVE (AFU_ORTHOLOGUE AFUA_2G14390)-RELATED"/>
    <property type="match status" value="1"/>
</dbReference>
<reference evidence="3" key="2">
    <citation type="submission" date="2023-07" db="EMBL/GenBank/DDBJ databases">
        <authorList>
            <person name="Shen H."/>
        </authorList>
    </citation>
    <scope>NUCLEOTIDE SEQUENCE</scope>
    <source>
        <strain evidence="3">TNR-22</strain>
    </source>
</reference>
<dbReference type="SUPFAM" id="SSF46785">
    <property type="entry name" value="Winged helix' DNA-binding domain"/>
    <property type="match status" value="1"/>
</dbReference>
<dbReference type="Pfam" id="PF01022">
    <property type="entry name" value="HTH_5"/>
    <property type="match status" value="1"/>
</dbReference>